<dbReference type="SUPFAM" id="SSF53300">
    <property type="entry name" value="vWA-like"/>
    <property type="match status" value="1"/>
</dbReference>
<dbReference type="Proteomes" id="UP000184233">
    <property type="component" value="Unassembled WGS sequence"/>
</dbReference>
<reference evidence="2 3" key="1">
    <citation type="submission" date="2016-09" db="EMBL/GenBank/DDBJ databases">
        <title>Genome-resolved meta-omics ties microbial dynamics to process performance in biotechnology for thiocyanate degradation.</title>
        <authorList>
            <person name="Kantor R.S."/>
            <person name="Huddy R.J."/>
            <person name="Iyer R."/>
            <person name="Thomas B.C."/>
            <person name="Brown C.T."/>
            <person name="Anantharaman K."/>
            <person name="Tringe S."/>
            <person name="Hettich R.L."/>
            <person name="Harrison S.T."/>
            <person name="Banfield J.F."/>
        </authorList>
    </citation>
    <scope>NUCLEOTIDE SEQUENCE [LARGE SCALE GENOMIC DNA]</scope>
    <source>
        <strain evidence="2">59-99</strain>
    </source>
</reference>
<dbReference type="PANTHER" id="PTHR37947">
    <property type="entry name" value="BLL2462 PROTEIN"/>
    <property type="match status" value="1"/>
</dbReference>
<dbReference type="Gene3D" id="3.40.50.880">
    <property type="match status" value="1"/>
</dbReference>
<dbReference type="InterPro" id="IPR029062">
    <property type="entry name" value="Class_I_gatase-like"/>
</dbReference>
<comment type="caution">
    <text evidence="2">The sequence shown here is derived from an EMBL/GenBank/DDBJ whole genome shotgun (WGS) entry which is preliminary data.</text>
</comment>
<keyword evidence="1" id="KW-1133">Transmembrane helix</keyword>
<evidence type="ECO:0000313" key="3">
    <source>
        <dbReference type="Proteomes" id="UP000184233"/>
    </source>
</evidence>
<dbReference type="PANTHER" id="PTHR37947:SF1">
    <property type="entry name" value="BLL2462 PROTEIN"/>
    <property type="match status" value="1"/>
</dbReference>
<name>A0A1M3L2H6_9BACT</name>
<evidence type="ECO:0000256" key="1">
    <source>
        <dbReference type="SAM" id="Phobius"/>
    </source>
</evidence>
<protein>
    <recommendedName>
        <fullName evidence="4">VWFA domain-containing protein</fullName>
    </recommendedName>
</protein>
<dbReference type="EMBL" id="MKVH01000013">
    <property type="protein sequence ID" value="OJX59418.1"/>
    <property type="molecule type" value="Genomic_DNA"/>
</dbReference>
<dbReference type="AlphaFoldDB" id="A0A1M3L2H6"/>
<feature type="transmembrane region" description="Helical" evidence="1">
    <location>
        <begin position="13"/>
        <end position="31"/>
    </location>
</feature>
<evidence type="ECO:0000313" key="2">
    <source>
        <dbReference type="EMBL" id="OJX59418.1"/>
    </source>
</evidence>
<dbReference type="InterPro" id="IPR013783">
    <property type="entry name" value="Ig-like_fold"/>
</dbReference>
<accession>A0A1M3L2H6</accession>
<sequence>MDTFSFAFTNGSVWIYLLAVVIAALLAWVSYRRTVPELDSPMRVVLTGLRTLALALLIVTLFEPLIRFIRSDDVTPRIALLVDKSSSDGMKDKAGDRAVQVKTALGAVADGAEAEIDILAFDAAIGEPMARTAADTLHFTGHRTDIGGALRSVSNRSEERHYGAIVLISDGNDNVGDGPVYVAERSGLPVIAIGIGDTVPPKDLAVQSLLTNSVGFVGQPLPVTVEVTTENLPDGEATAVLYDNGAEVARQKVPVRSGHHRASVTFTYTPKSDGIRKLGVDVDALPGEFTTKNNRAQEFVRIVRNKRRIVLFAGAPSADVSFFRNALSEDPTVEIKTFIQRQGADFYEGMPQPTVLDDAEACILIGFPVSSTPQAILSMIGAACGKGVSLLFIPSQGVDYSKIGPLEDVLPFRVQSSRNQEFLVSPDVARGSTSDPILKLTGTERDAELWNDLPPIYRTETFVRPAPGSVVLSTVRFNNVPMQDPLVIKRETDRTRSLAVMGYGLYRWRLLGTGPARARGEEAVDVLSLFVGNSIRWLSVKDQGKRVRIRPTRSFYASGETVEITGNVLDASYAAVDGADVKVRLRGAGLDRTLVLAPRSNGRYMTTVGILPAGDYSYEGTATLNGQSLGTDNGRFSVGDVSIEDAATHQNRELLKLLAERSGGRYLHSAEAGKVRDILRKLGSMKATTQTSEREVVLWHLPWLLAGAILCFALEWFMRKRRGLV</sequence>
<evidence type="ECO:0008006" key="4">
    <source>
        <dbReference type="Google" id="ProtNLM"/>
    </source>
</evidence>
<dbReference type="CDD" id="cd00198">
    <property type="entry name" value="vWFA"/>
    <property type="match status" value="1"/>
</dbReference>
<feature type="transmembrane region" description="Helical" evidence="1">
    <location>
        <begin position="43"/>
        <end position="62"/>
    </location>
</feature>
<gene>
    <name evidence="2" type="ORF">BGO89_03105</name>
</gene>
<keyword evidence="1" id="KW-0472">Membrane</keyword>
<keyword evidence="1" id="KW-0812">Transmembrane</keyword>
<feature type="transmembrane region" description="Helical" evidence="1">
    <location>
        <begin position="697"/>
        <end position="717"/>
    </location>
</feature>
<dbReference type="STRING" id="1895771.BGO89_03105"/>
<dbReference type="InterPro" id="IPR036465">
    <property type="entry name" value="vWFA_dom_sf"/>
</dbReference>
<organism evidence="2 3">
    <name type="scientific">Candidatus Kapaibacterium thiocyanatum</name>
    <dbReference type="NCBI Taxonomy" id="1895771"/>
    <lineage>
        <taxon>Bacteria</taxon>
        <taxon>Pseudomonadati</taxon>
        <taxon>Candidatus Kapaibacteriota</taxon>
        <taxon>Candidatus Kapaibacteriia</taxon>
        <taxon>Candidatus Kapaibacteriales</taxon>
        <taxon>Candidatus Kapaibacteriaceae</taxon>
        <taxon>Candidatus Kapaibacterium</taxon>
    </lineage>
</organism>
<dbReference type="SUPFAM" id="SSF52317">
    <property type="entry name" value="Class I glutamine amidotransferase-like"/>
    <property type="match status" value="1"/>
</dbReference>
<proteinExistence type="predicted"/>
<dbReference type="Gene3D" id="2.60.40.10">
    <property type="entry name" value="Immunoglobulins"/>
    <property type="match status" value="1"/>
</dbReference>